<proteinExistence type="predicted"/>
<name>Q0FVZ5_SALBH</name>
<dbReference type="AlphaFoldDB" id="Q0FVZ5"/>
<comment type="caution">
    <text evidence="2">The sequence shown here is derived from an EMBL/GenBank/DDBJ whole genome shotgun (WGS) entry which is preliminary data.</text>
</comment>
<evidence type="ECO:0000313" key="2">
    <source>
        <dbReference type="EMBL" id="EAU48757.1"/>
    </source>
</evidence>
<sequence length="64" mass="7244">MLRADWHRRRQCSIMSGPVYRLSRFDPTAPIGNDWWLSGTGPASAEDPSHPRIRKGRVEARAVA</sequence>
<dbReference type="EMBL" id="AATQ01000001">
    <property type="protein sequence ID" value="EAU48757.1"/>
    <property type="molecule type" value="Genomic_DNA"/>
</dbReference>
<gene>
    <name evidence="2" type="ORF">R2601_04253</name>
</gene>
<dbReference type="Proteomes" id="UP000006230">
    <property type="component" value="Unassembled WGS sequence"/>
</dbReference>
<accession>Q0FVZ5</accession>
<protein>
    <submittedName>
        <fullName evidence="2">Uncharacterized protein</fullName>
    </submittedName>
</protein>
<organism evidence="2 3">
    <name type="scientific">Salipiger bermudensis (strain DSM 26914 / JCM 13377 / KCTC 12554 / HTCC2601)</name>
    <name type="common">Pelagibaca bermudensis</name>
    <dbReference type="NCBI Taxonomy" id="314265"/>
    <lineage>
        <taxon>Bacteria</taxon>
        <taxon>Pseudomonadati</taxon>
        <taxon>Pseudomonadota</taxon>
        <taxon>Alphaproteobacteria</taxon>
        <taxon>Rhodobacterales</taxon>
        <taxon>Roseobacteraceae</taxon>
        <taxon>Salipiger</taxon>
    </lineage>
</organism>
<evidence type="ECO:0000313" key="3">
    <source>
        <dbReference type="Proteomes" id="UP000006230"/>
    </source>
</evidence>
<evidence type="ECO:0000256" key="1">
    <source>
        <dbReference type="SAM" id="MobiDB-lite"/>
    </source>
</evidence>
<reference evidence="2 3" key="1">
    <citation type="journal article" date="2010" name="J. Bacteriol.">
        <title>Genome sequences of Pelagibaca bermudensis HTCC2601T and Maritimibacter alkaliphilus HTCC2654T, the type strains of two marine Roseobacter genera.</title>
        <authorList>
            <person name="Thrash J.C."/>
            <person name="Cho J.C."/>
            <person name="Ferriera S."/>
            <person name="Johnson J."/>
            <person name="Vergin K.L."/>
            <person name="Giovannoni S.J."/>
        </authorList>
    </citation>
    <scope>NUCLEOTIDE SEQUENCE [LARGE SCALE GENOMIC DNA]</scope>
    <source>
        <strain evidence="3">DSM 26914 / JCM 13377 / KCTC 12554 / HTCC2601</strain>
    </source>
</reference>
<dbReference type="HOGENOM" id="CLU_2863829_0_0_5"/>
<keyword evidence="3" id="KW-1185">Reference proteome</keyword>
<feature type="region of interest" description="Disordered" evidence="1">
    <location>
        <begin position="39"/>
        <end position="64"/>
    </location>
</feature>